<dbReference type="AlphaFoldDB" id="A0AA88D8J1"/>
<organism evidence="2 3">
    <name type="scientific">Ficus carica</name>
    <name type="common">Common fig</name>
    <dbReference type="NCBI Taxonomy" id="3494"/>
    <lineage>
        <taxon>Eukaryota</taxon>
        <taxon>Viridiplantae</taxon>
        <taxon>Streptophyta</taxon>
        <taxon>Embryophyta</taxon>
        <taxon>Tracheophyta</taxon>
        <taxon>Spermatophyta</taxon>
        <taxon>Magnoliopsida</taxon>
        <taxon>eudicotyledons</taxon>
        <taxon>Gunneridae</taxon>
        <taxon>Pentapetalae</taxon>
        <taxon>rosids</taxon>
        <taxon>fabids</taxon>
        <taxon>Rosales</taxon>
        <taxon>Moraceae</taxon>
        <taxon>Ficeae</taxon>
        <taxon>Ficus</taxon>
    </lineage>
</organism>
<feature type="compositionally biased region" description="Polar residues" evidence="1">
    <location>
        <begin position="295"/>
        <end position="307"/>
    </location>
</feature>
<keyword evidence="3" id="KW-1185">Reference proteome</keyword>
<dbReference type="Gramene" id="FCD_00010851-RA">
    <property type="protein sequence ID" value="FCD_00010851-RA:cds"/>
    <property type="gene ID" value="FCD_00010851"/>
</dbReference>
<reference evidence="2" key="1">
    <citation type="submission" date="2023-07" db="EMBL/GenBank/DDBJ databases">
        <title>draft genome sequence of fig (Ficus carica).</title>
        <authorList>
            <person name="Takahashi T."/>
            <person name="Nishimura K."/>
        </authorList>
    </citation>
    <scope>NUCLEOTIDE SEQUENCE</scope>
</reference>
<name>A0AA88D8J1_FICCA</name>
<feature type="region of interest" description="Disordered" evidence="1">
    <location>
        <begin position="295"/>
        <end position="326"/>
    </location>
</feature>
<sequence length="362" mass="39596">MVAISLYRGNLHRVSEVPRRWLMPTPQISLKDFRALLSRRSRALSRLRSSADTSSNPNPTSVSDHQQEPPKEDPGASRPETRPKTEKVAADWGEGPSGESKDGKDSNFNGSAEKKPVENSDSLPEPKPNAPEGGGDPVDDGAKPQVVEVQKVEEFANPNSEREIKEDLPNEKQKRKTEVEEKLQVLNNKKHNLVLLLKQILHAEEELKRRINMHGIAVRPSAPLQVDATNDSVSMTRHVALRMGSEPNLSGDVEGAETDALSNQNFHSRQIFRMNSTSPSSESPIRRPPFIQHNVASHPTSRTSLGATGSPLRFTPVAHQGHPANLPTLSVSGTNYIASSPSPAASGGTSTFRDSRLPSPWN</sequence>
<dbReference type="PANTHER" id="PTHR36764:SF1">
    <property type="entry name" value="TRNA (ILE)-LYSIDINE SYNTHASE"/>
    <property type="match status" value="1"/>
</dbReference>
<feature type="compositionally biased region" description="Basic and acidic residues" evidence="1">
    <location>
        <begin position="65"/>
        <end position="89"/>
    </location>
</feature>
<dbReference type="Proteomes" id="UP001187192">
    <property type="component" value="Unassembled WGS sequence"/>
</dbReference>
<dbReference type="EMBL" id="BTGU01000021">
    <property type="protein sequence ID" value="GMN45777.1"/>
    <property type="molecule type" value="Genomic_DNA"/>
</dbReference>
<feature type="compositionally biased region" description="Polar residues" evidence="1">
    <location>
        <begin position="52"/>
        <end position="64"/>
    </location>
</feature>
<dbReference type="GO" id="GO:0009507">
    <property type="term" value="C:chloroplast"/>
    <property type="evidence" value="ECO:0007669"/>
    <property type="project" value="TreeGrafter"/>
</dbReference>
<comment type="caution">
    <text evidence="2">The sequence shown here is derived from an EMBL/GenBank/DDBJ whole genome shotgun (WGS) entry which is preliminary data.</text>
</comment>
<feature type="compositionally biased region" description="Low complexity" evidence="1">
    <location>
        <begin position="340"/>
        <end position="351"/>
    </location>
</feature>
<dbReference type="PANTHER" id="PTHR36764">
    <property type="entry name" value="TRNA (ILE)-LYSIDINE SYNTHASE"/>
    <property type="match status" value="1"/>
</dbReference>
<feature type="region of interest" description="Disordered" evidence="1">
    <location>
        <begin position="44"/>
        <end position="176"/>
    </location>
</feature>
<feature type="compositionally biased region" description="Basic and acidic residues" evidence="1">
    <location>
        <begin position="150"/>
        <end position="176"/>
    </location>
</feature>
<gene>
    <name evidence="2" type="ORF">TIFTF001_014978</name>
</gene>
<evidence type="ECO:0000256" key="1">
    <source>
        <dbReference type="SAM" id="MobiDB-lite"/>
    </source>
</evidence>
<evidence type="ECO:0000313" key="2">
    <source>
        <dbReference type="EMBL" id="GMN45777.1"/>
    </source>
</evidence>
<accession>A0AA88D8J1</accession>
<evidence type="ECO:0000313" key="3">
    <source>
        <dbReference type="Proteomes" id="UP001187192"/>
    </source>
</evidence>
<protein>
    <submittedName>
        <fullName evidence="2">Uncharacterized protein</fullName>
    </submittedName>
</protein>
<feature type="region of interest" description="Disordered" evidence="1">
    <location>
        <begin position="340"/>
        <end position="362"/>
    </location>
</feature>
<proteinExistence type="predicted"/>